<evidence type="ECO:0000313" key="2">
    <source>
        <dbReference type="EMBL" id="PWD99636.1"/>
    </source>
</evidence>
<feature type="transmembrane region" description="Helical" evidence="1">
    <location>
        <begin position="123"/>
        <end position="140"/>
    </location>
</feature>
<dbReference type="InterPro" id="IPR005325">
    <property type="entry name" value="DUF308_memb"/>
</dbReference>
<keyword evidence="3" id="KW-1185">Reference proteome</keyword>
<keyword evidence="1" id="KW-0472">Membrane</keyword>
<sequence length="172" mass="18805">MKKLLENNRNLEIIKGIIGLILGILILANPQTALMAMATYVGLLALIVGVVLILWALSKKKGSWQWRLSQGVINALLGLLIISYPDVTASLLIFIMGLWITFLGIFQLTATLKLRDKIPGQQLSLTSGILSVLVGALLMFNPFEGAVLGTLILGAYALFYGLVRFYVAWKMS</sequence>
<dbReference type="Pfam" id="PF03729">
    <property type="entry name" value="DUF308"/>
    <property type="match status" value="1"/>
</dbReference>
<dbReference type="PANTHER" id="PTHR34989">
    <property type="entry name" value="PROTEIN HDED"/>
    <property type="match status" value="1"/>
</dbReference>
<evidence type="ECO:0008006" key="4">
    <source>
        <dbReference type="Google" id="ProtNLM"/>
    </source>
</evidence>
<keyword evidence="1" id="KW-0812">Transmembrane</keyword>
<evidence type="ECO:0000256" key="1">
    <source>
        <dbReference type="SAM" id="Phobius"/>
    </source>
</evidence>
<protein>
    <recommendedName>
        <fullName evidence="4">DUF308 domain-containing protein</fullName>
    </recommendedName>
</protein>
<dbReference type="EMBL" id="QEWP01000006">
    <property type="protein sequence ID" value="PWD99636.1"/>
    <property type="molecule type" value="Genomic_DNA"/>
</dbReference>
<gene>
    <name evidence="2" type="ORF">DDZ16_09320</name>
</gene>
<keyword evidence="1" id="KW-1133">Transmembrane helix</keyword>
<dbReference type="InterPro" id="IPR052712">
    <property type="entry name" value="Acid_resist_chaperone_HdeD"/>
</dbReference>
<feature type="transmembrane region" description="Helical" evidence="1">
    <location>
        <begin position="12"/>
        <end position="28"/>
    </location>
</feature>
<dbReference type="PANTHER" id="PTHR34989:SF1">
    <property type="entry name" value="PROTEIN HDED"/>
    <property type="match status" value="1"/>
</dbReference>
<feature type="transmembrane region" description="Helical" evidence="1">
    <location>
        <begin position="91"/>
        <end position="111"/>
    </location>
</feature>
<reference evidence="2 3" key="1">
    <citation type="submission" date="2018-05" db="EMBL/GenBank/DDBJ databases">
        <title>Marinilabilia rubrum sp. nov., isolated from saltern sediment.</title>
        <authorList>
            <person name="Zhang R."/>
        </authorList>
    </citation>
    <scope>NUCLEOTIDE SEQUENCE [LARGE SCALE GENOMIC DNA]</scope>
    <source>
        <strain evidence="2 3">WTE16</strain>
    </source>
</reference>
<accession>A0A2U2B9C3</accession>
<feature type="transmembrane region" description="Helical" evidence="1">
    <location>
        <begin position="34"/>
        <end position="56"/>
    </location>
</feature>
<name>A0A2U2B9C3_9BACT</name>
<dbReference type="GO" id="GO:0005886">
    <property type="term" value="C:plasma membrane"/>
    <property type="evidence" value="ECO:0007669"/>
    <property type="project" value="TreeGrafter"/>
</dbReference>
<dbReference type="AlphaFoldDB" id="A0A2U2B9C3"/>
<dbReference type="RefSeq" id="WP_109264176.1">
    <property type="nucleotide sequence ID" value="NZ_QEWP01000006.1"/>
</dbReference>
<dbReference type="OrthoDB" id="7059775at2"/>
<organism evidence="2 3">
    <name type="scientific">Marinilabilia rubra</name>
    <dbReference type="NCBI Taxonomy" id="2162893"/>
    <lineage>
        <taxon>Bacteria</taxon>
        <taxon>Pseudomonadati</taxon>
        <taxon>Bacteroidota</taxon>
        <taxon>Bacteroidia</taxon>
        <taxon>Marinilabiliales</taxon>
        <taxon>Marinilabiliaceae</taxon>
        <taxon>Marinilabilia</taxon>
    </lineage>
</organism>
<dbReference type="Proteomes" id="UP000244956">
    <property type="component" value="Unassembled WGS sequence"/>
</dbReference>
<feature type="transmembrane region" description="Helical" evidence="1">
    <location>
        <begin position="146"/>
        <end position="167"/>
    </location>
</feature>
<comment type="caution">
    <text evidence="2">The sequence shown here is derived from an EMBL/GenBank/DDBJ whole genome shotgun (WGS) entry which is preliminary data.</text>
</comment>
<evidence type="ECO:0000313" key="3">
    <source>
        <dbReference type="Proteomes" id="UP000244956"/>
    </source>
</evidence>
<feature type="transmembrane region" description="Helical" evidence="1">
    <location>
        <begin position="68"/>
        <end position="85"/>
    </location>
</feature>
<proteinExistence type="predicted"/>